<feature type="domain" description="Caspase family p10" evidence="3">
    <location>
        <begin position="194"/>
        <end position="277"/>
    </location>
</feature>
<dbReference type="CDD" id="cd00032">
    <property type="entry name" value="CASc"/>
    <property type="match status" value="1"/>
</dbReference>
<dbReference type="InterPro" id="IPR001309">
    <property type="entry name" value="Pept_C14_p20"/>
</dbReference>
<dbReference type="PANTHER" id="PTHR10454">
    <property type="entry name" value="CASPASE"/>
    <property type="match status" value="1"/>
</dbReference>
<dbReference type="InterPro" id="IPR011600">
    <property type="entry name" value="Pept_C14_caspase"/>
</dbReference>
<dbReference type="SMART" id="SM00115">
    <property type="entry name" value="CASc"/>
    <property type="match status" value="1"/>
</dbReference>
<dbReference type="InterPro" id="IPR015917">
    <property type="entry name" value="Pept_C14A"/>
</dbReference>
<dbReference type="GO" id="GO:0006508">
    <property type="term" value="P:proteolysis"/>
    <property type="evidence" value="ECO:0007669"/>
    <property type="project" value="InterPro"/>
</dbReference>
<dbReference type="Pfam" id="PF00656">
    <property type="entry name" value="Peptidase_C14"/>
    <property type="match status" value="1"/>
</dbReference>
<dbReference type="InterPro" id="IPR029030">
    <property type="entry name" value="Caspase-like_dom_sf"/>
</dbReference>
<dbReference type="PROSITE" id="PS50207">
    <property type="entry name" value="CASPASE_P10"/>
    <property type="match status" value="1"/>
</dbReference>
<proteinExistence type="evidence at transcript level"/>
<protein>
    <submittedName>
        <fullName evidence="5">Caspase 5</fullName>
    </submittedName>
</protein>
<dbReference type="GO" id="GO:0004197">
    <property type="term" value="F:cysteine-type endopeptidase activity"/>
    <property type="evidence" value="ECO:0007669"/>
    <property type="project" value="InterPro"/>
</dbReference>
<dbReference type="PRINTS" id="PR00376">
    <property type="entry name" value="IL1BCENZYME"/>
</dbReference>
<evidence type="ECO:0000313" key="5">
    <source>
        <dbReference type="EMBL" id="AGL61583.1"/>
    </source>
</evidence>
<dbReference type="SUPFAM" id="SSF52129">
    <property type="entry name" value="Caspase-like"/>
    <property type="match status" value="1"/>
</dbReference>
<reference evidence="5" key="1">
    <citation type="journal article" date="2013" name="PLoS ONE">
        <title>Characterization of four novel caspases from Litopenaeus vannamei (Lvcaspase2-5) and their role in WSSV infection through dsRNA-mediated gene silencing.</title>
        <authorList>
            <person name="Wang P.H."/>
            <person name="Wan D.H."/>
            <person name="Chen Y.G."/>
            <person name="Weng S.P."/>
            <person name="Yu X.Q."/>
            <person name="He J.G."/>
        </authorList>
    </citation>
    <scope>NUCLEOTIDE SEQUENCE</scope>
</reference>
<dbReference type="GO" id="GO:0005737">
    <property type="term" value="C:cytoplasm"/>
    <property type="evidence" value="ECO:0007669"/>
    <property type="project" value="TreeGrafter"/>
</dbReference>
<dbReference type="PROSITE" id="PS50208">
    <property type="entry name" value="CASPASE_P20"/>
    <property type="match status" value="1"/>
</dbReference>
<evidence type="ECO:0000259" key="4">
    <source>
        <dbReference type="PROSITE" id="PS50208"/>
    </source>
</evidence>
<dbReference type="PANTHER" id="PTHR10454:SF232">
    <property type="entry name" value="AT03047P-RELATED"/>
    <property type="match status" value="1"/>
</dbReference>
<dbReference type="InterPro" id="IPR002398">
    <property type="entry name" value="Pept_C14"/>
</dbReference>
<dbReference type="AlphaFoldDB" id="R4PJF7"/>
<comment type="similarity">
    <text evidence="1 2">Belongs to the peptidase C14A family.</text>
</comment>
<dbReference type="GO" id="GO:0043525">
    <property type="term" value="P:positive regulation of neuron apoptotic process"/>
    <property type="evidence" value="ECO:0007669"/>
    <property type="project" value="TreeGrafter"/>
</dbReference>
<evidence type="ECO:0000256" key="1">
    <source>
        <dbReference type="ARBA" id="ARBA00010134"/>
    </source>
</evidence>
<accession>R4PJF7</accession>
<name>R4PJF7_PENVA</name>
<dbReference type="OrthoDB" id="6116485at2759"/>
<dbReference type="InterPro" id="IPR002138">
    <property type="entry name" value="Pept_C14_p10"/>
</dbReference>
<sequence>MFPDLDSLTYNLNHRHRGHCVIFNQENFDECLSLNTRTNSSLDVEFMVTLFKDLGFIVRAFVDLRLKEIKDILEDLAVDTDHTDCDAMVIVFMSHGGEDVLYARDHQFHSDLLFKPFSGDECETLVGKPKIFFIQGGRGESLEEGVKLNETRILKTKRRAVSIPSKHVGAESPCGGHPLKSNMEKKDFHVSSLADFLICWSTVDGYYSWRNTNTGSWFIQALAHVLARDCWRDDVLSLMISTARHMMKFSSKNPVIGLKKQMPHFSSTLTKKMYFYPKATYPHIEDEEVD</sequence>
<evidence type="ECO:0000256" key="2">
    <source>
        <dbReference type="RuleBase" id="RU003971"/>
    </source>
</evidence>
<feature type="domain" description="Caspase family p20" evidence="4">
    <location>
        <begin position="16"/>
        <end position="141"/>
    </location>
</feature>
<reference evidence="5" key="2">
    <citation type="submission" date="2013-02" db="EMBL/GenBank/DDBJ databases">
        <authorList>
            <person name="Wang P.-H."/>
        </authorList>
    </citation>
    <scope>NUCLEOTIDE SEQUENCE</scope>
</reference>
<dbReference type="SMR" id="R4PJF7"/>
<organism evidence="5">
    <name type="scientific">Penaeus vannamei</name>
    <name type="common">Whiteleg shrimp</name>
    <name type="synonym">Litopenaeus vannamei</name>
    <dbReference type="NCBI Taxonomy" id="6689"/>
    <lineage>
        <taxon>Eukaryota</taxon>
        <taxon>Metazoa</taxon>
        <taxon>Ecdysozoa</taxon>
        <taxon>Arthropoda</taxon>
        <taxon>Crustacea</taxon>
        <taxon>Multicrustacea</taxon>
        <taxon>Malacostraca</taxon>
        <taxon>Eumalacostraca</taxon>
        <taxon>Eucarida</taxon>
        <taxon>Decapoda</taxon>
        <taxon>Dendrobranchiata</taxon>
        <taxon>Penaeoidea</taxon>
        <taxon>Penaeidae</taxon>
        <taxon>Penaeus</taxon>
    </lineage>
</organism>
<evidence type="ECO:0000259" key="3">
    <source>
        <dbReference type="PROSITE" id="PS50207"/>
    </source>
</evidence>
<dbReference type="GO" id="GO:0006915">
    <property type="term" value="P:apoptotic process"/>
    <property type="evidence" value="ECO:0007669"/>
    <property type="project" value="TreeGrafter"/>
</dbReference>
<dbReference type="EMBL" id="KC660104">
    <property type="protein sequence ID" value="AGL61583.1"/>
    <property type="molecule type" value="mRNA"/>
</dbReference>
<dbReference type="Gene3D" id="3.40.50.1460">
    <property type="match status" value="1"/>
</dbReference>